<protein>
    <submittedName>
        <fullName evidence="1">Cytoplasmic protein</fullName>
    </submittedName>
</protein>
<comment type="caution">
    <text evidence="1">The sequence shown here is derived from an EMBL/GenBank/DDBJ whole genome shotgun (WGS) entry which is preliminary data.</text>
</comment>
<dbReference type="EMBL" id="AUZX01002722">
    <property type="protein sequence ID" value="EQD75802.1"/>
    <property type="molecule type" value="Genomic_DNA"/>
</dbReference>
<dbReference type="PIRSF" id="PIRSF018634">
    <property type="entry name" value="UCP018634"/>
    <property type="match status" value="1"/>
</dbReference>
<dbReference type="AlphaFoldDB" id="T1C1C9"/>
<organism evidence="1">
    <name type="scientific">mine drainage metagenome</name>
    <dbReference type="NCBI Taxonomy" id="410659"/>
    <lineage>
        <taxon>unclassified sequences</taxon>
        <taxon>metagenomes</taxon>
        <taxon>ecological metagenomes</taxon>
    </lineage>
</organism>
<sequence length="124" mass="14122">MARAFKTAWFSKAAKKAGIADETLCEAIQQAMRGQADDLGGGVFKKRLNKNMHRAIILAKGGEHWIYEYLFAKKDRDNIEDDELAAFRDLAKSYAKLPAHQLTRLLLDKHFVEICHAQKHPVQE</sequence>
<dbReference type="InterPro" id="IPR009387">
    <property type="entry name" value="HigB-2"/>
</dbReference>
<gene>
    <name evidence="1" type="ORF">B1A_03720</name>
</gene>
<dbReference type="Pfam" id="PF06296">
    <property type="entry name" value="RelE"/>
    <property type="match status" value="1"/>
</dbReference>
<accession>T1C1C9</accession>
<evidence type="ECO:0000313" key="1">
    <source>
        <dbReference type="EMBL" id="EQD75802.1"/>
    </source>
</evidence>
<proteinExistence type="predicted"/>
<reference evidence="1" key="1">
    <citation type="submission" date="2013-08" db="EMBL/GenBank/DDBJ databases">
        <authorList>
            <person name="Mendez C."/>
            <person name="Richter M."/>
            <person name="Ferrer M."/>
            <person name="Sanchez J."/>
        </authorList>
    </citation>
    <scope>NUCLEOTIDE SEQUENCE</scope>
</reference>
<reference evidence="1" key="2">
    <citation type="journal article" date="2014" name="ISME J.">
        <title>Microbial stratification in low pH oxic and suboxic macroscopic growths along an acid mine drainage.</title>
        <authorList>
            <person name="Mendez-Garcia C."/>
            <person name="Mesa V."/>
            <person name="Sprenger R.R."/>
            <person name="Richter M."/>
            <person name="Diez M.S."/>
            <person name="Solano J."/>
            <person name="Bargiela R."/>
            <person name="Golyshina O.V."/>
            <person name="Manteca A."/>
            <person name="Ramos J.L."/>
            <person name="Gallego J.R."/>
            <person name="Llorente I."/>
            <person name="Martins Dos Santos V.A."/>
            <person name="Jensen O.N."/>
            <person name="Pelaez A.I."/>
            <person name="Sanchez J."/>
            <person name="Ferrer M."/>
        </authorList>
    </citation>
    <scope>NUCLEOTIDE SEQUENCE</scope>
</reference>
<name>T1C1C9_9ZZZZ</name>